<accession>A0ABY6KQE2</accession>
<proteinExistence type="predicted"/>
<feature type="region of interest" description="Disordered" evidence="1">
    <location>
        <begin position="1"/>
        <end position="31"/>
    </location>
</feature>
<name>A0ABY6KQE2_9ARAC</name>
<dbReference type="PANTHER" id="PTHR24258:SF129">
    <property type="entry name" value="LP15124P-RELATED"/>
    <property type="match status" value="1"/>
</dbReference>
<reference evidence="3 4" key="1">
    <citation type="submission" date="2022-01" db="EMBL/GenBank/DDBJ databases">
        <title>A chromosomal length assembly of Cordylochernes scorpioides.</title>
        <authorList>
            <person name="Zeh D."/>
            <person name="Zeh J."/>
        </authorList>
    </citation>
    <scope>NUCLEOTIDE SEQUENCE [LARGE SCALE GENOMIC DNA]</scope>
    <source>
        <strain evidence="3">IN4F17</strain>
        <tissue evidence="3">Whole Body</tissue>
    </source>
</reference>
<feature type="domain" description="Peptidase S1" evidence="2">
    <location>
        <begin position="400"/>
        <end position="651"/>
    </location>
</feature>
<feature type="compositionally biased region" description="Polar residues" evidence="1">
    <location>
        <begin position="63"/>
        <end position="73"/>
    </location>
</feature>
<dbReference type="InterPro" id="IPR001314">
    <property type="entry name" value="Peptidase_S1A"/>
</dbReference>
<dbReference type="Gene3D" id="2.40.10.10">
    <property type="entry name" value="Trypsin-like serine proteases"/>
    <property type="match status" value="1"/>
</dbReference>
<dbReference type="EMBL" id="CP092869">
    <property type="protein sequence ID" value="UYV69958.1"/>
    <property type="molecule type" value="Genomic_DNA"/>
</dbReference>
<sequence length="662" mass="74700">MPPKRKSIGRSTSQGRSKKISRASESVQQRNARLEAVRIQTAQARSNETVQQRNARLEADRIQTAQARSNESIAQRETRLGTNRERNVRSRRTLHADLNRAAFHYDAEYDYSLHPSVVIDKMDKLCKFCDALKFKNETPGMCCAGGKVKLPELHLPPEPLSTLISGATSQSKHFLRNIRKYNSCFQMTSFGATEIIRDNYMPTFKVQGQICHRVGSLLPLPDSDHKFLQIYFMGNTDDQVNQRCRFNSSTNQEIVSSLQNLYLHLQQFQWFIQVPTPATVPMVYSGTYTCNSSNGLCRYLHLQQFHWFMQDTVEVIPSSGGKDYDYVGEFTPDGGFGAEDEDCTCVPYYLCQDNHVITDGTGILDPREKPLPDKELSVNITKPYFHRCGTRNPNGLNSRILGVDGKNEADFGEWPWQAAVLKSENKVEIFQCGATLIDARHVVTVAHCVQKFTLEANGFPLLVRVGEWDTQSTNEFLPHEDHKVAHIAIHPEFRPGSLWNDVAVLTLEDEVTFKPHIESACLPRPDDIFENHECVVTGWGKNSFKGGRYTNIMKEVNLNVLDNHQCQNMLRKTRLGRRFLLHEGFLCAGGEEGKDSCKGDGGGPMVCYNKDHGTYTLAGLVSWGIDCGQPGVPGVYVRVQKYVDWIAEQTGLSHEDYFSKGA</sequence>
<protein>
    <recommendedName>
        <fullName evidence="2">Peptidase S1 domain-containing protein</fullName>
    </recommendedName>
</protein>
<dbReference type="Proteomes" id="UP001235939">
    <property type="component" value="Chromosome 07"/>
</dbReference>
<evidence type="ECO:0000313" key="3">
    <source>
        <dbReference type="EMBL" id="UYV69958.1"/>
    </source>
</evidence>
<dbReference type="Pfam" id="PF18322">
    <property type="entry name" value="CLIP_1"/>
    <property type="match status" value="1"/>
</dbReference>
<dbReference type="PRINTS" id="PR00722">
    <property type="entry name" value="CHYMOTRYPSIN"/>
</dbReference>
<organism evidence="3 4">
    <name type="scientific">Cordylochernes scorpioides</name>
    <dbReference type="NCBI Taxonomy" id="51811"/>
    <lineage>
        <taxon>Eukaryota</taxon>
        <taxon>Metazoa</taxon>
        <taxon>Ecdysozoa</taxon>
        <taxon>Arthropoda</taxon>
        <taxon>Chelicerata</taxon>
        <taxon>Arachnida</taxon>
        <taxon>Pseudoscorpiones</taxon>
        <taxon>Cheliferoidea</taxon>
        <taxon>Chernetidae</taxon>
        <taxon>Cordylochernes</taxon>
    </lineage>
</organism>
<dbReference type="InterPro" id="IPR043504">
    <property type="entry name" value="Peptidase_S1_PA_chymotrypsin"/>
</dbReference>
<evidence type="ECO:0000313" key="4">
    <source>
        <dbReference type="Proteomes" id="UP001235939"/>
    </source>
</evidence>
<dbReference type="CDD" id="cd00190">
    <property type="entry name" value="Tryp_SPc"/>
    <property type="match status" value="1"/>
</dbReference>
<dbReference type="InterPro" id="IPR041515">
    <property type="entry name" value="PPAF-2-like_Clip"/>
</dbReference>
<keyword evidence="4" id="KW-1185">Reference proteome</keyword>
<dbReference type="SUPFAM" id="SSF50494">
    <property type="entry name" value="Trypsin-like serine proteases"/>
    <property type="match status" value="1"/>
</dbReference>
<dbReference type="PANTHER" id="PTHR24258">
    <property type="entry name" value="SERINE PROTEASE-RELATED"/>
    <property type="match status" value="1"/>
</dbReference>
<dbReference type="PROSITE" id="PS50240">
    <property type="entry name" value="TRYPSIN_DOM"/>
    <property type="match status" value="1"/>
</dbReference>
<dbReference type="Pfam" id="PF00089">
    <property type="entry name" value="Trypsin"/>
    <property type="match status" value="1"/>
</dbReference>
<evidence type="ECO:0000259" key="2">
    <source>
        <dbReference type="PROSITE" id="PS50240"/>
    </source>
</evidence>
<gene>
    <name evidence="3" type="ORF">LAZ67_7001324</name>
</gene>
<evidence type="ECO:0000256" key="1">
    <source>
        <dbReference type="SAM" id="MobiDB-lite"/>
    </source>
</evidence>
<feature type="compositionally biased region" description="Basic and acidic residues" evidence="1">
    <location>
        <begin position="74"/>
        <end position="86"/>
    </location>
</feature>
<dbReference type="InterPro" id="IPR009003">
    <property type="entry name" value="Peptidase_S1_PA"/>
</dbReference>
<dbReference type="SMART" id="SM00020">
    <property type="entry name" value="Tryp_SPc"/>
    <property type="match status" value="1"/>
</dbReference>
<feature type="region of interest" description="Disordered" evidence="1">
    <location>
        <begin position="63"/>
        <end position="86"/>
    </location>
</feature>
<dbReference type="InterPro" id="IPR001254">
    <property type="entry name" value="Trypsin_dom"/>
</dbReference>